<evidence type="ECO:0000256" key="1">
    <source>
        <dbReference type="SAM" id="Phobius"/>
    </source>
</evidence>
<dbReference type="Proteomes" id="UP000702425">
    <property type="component" value="Unassembled WGS sequence"/>
</dbReference>
<proteinExistence type="predicted"/>
<accession>A0ABX2D2L8</accession>
<comment type="caution">
    <text evidence="2">The sequence shown here is derived from an EMBL/GenBank/DDBJ whole genome shotgun (WGS) entry which is preliminary data.</text>
</comment>
<keyword evidence="1" id="KW-0472">Membrane</keyword>
<name>A0ABX2D2L8_9CYAN</name>
<keyword evidence="1" id="KW-0812">Transmembrane</keyword>
<evidence type="ECO:0000313" key="2">
    <source>
        <dbReference type="EMBL" id="NQE36728.1"/>
    </source>
</evidence>
<sequence>MERINLLVSIISLFFAVLSFIFYLAARQIKADKKFHTWEITTIIDRKLERLQIIFSSLFQLIIYRNISPITNAKARLNILNQLLMTRIIPRRTH</sequence>
<feature type="transmembrane region" description="Helical" evidence="1">
    <location>
        <begin position="6"/>
        <end position="26"/>
    </location>
</feature>
<keyword evidence="3" id="KW-1185">Reference proteome</keyword>
<protein>
    <submittedName>
        <fullName evidence="2">Uncharacterized protein</fullName>
    </submittedName>
</protein>
<evidence type="ECO:0000313" key="3">
    <source>
        <dbReference type="Proteomes" id="UP000702425"/>
    </source>
</evidence>
<reference evidence="2 3" key="1">
    <citation type="journal article" date="2020" name="Sci. Rep.">
        <title>A novel cyanobacterial geosmin producer, revising GeoA distribution and dispersion patterns in Bacteria.</title>
        <authorList>
            <person name="Churro C."/>
            <person name="Semedo-Aguiar A.P."/>
            <person name="Silva A.D."/>
            <person name="Pereira-Leal J.B."/>
            <person name="Leite R.B."/>
        </authorList>
    </citation>
    <scope>NUCLEOTIDE SEQUENCE [LARGE SCALE GENOMIC DNA]</scope>
    <source>
        <strain evidence="2 3">IPMA8</strain>
    </source>
</reference>
<dbReference type="EMBL" id="SRRZ01000096">
    <property type="protein sequence ID" value="NQE36728.1"/>
    <property type="molecule type" value="Genomic_DNA"/>
</dbReference>
<keyword evidence="1" id="KW-1133">Transmembrane helix</keyword>
<organism evidence="2 3">
    <name type="scientific">Microcoleus asticus IPMA8</name>
    <dbReference type="NCBI Taxonomy" id="2563858"/>
    <lineage>
        <taxon>Bacteria</taxon>
        <taxon>Bacillati</taxon>
        <taxon>Cyanobacteriota</taxon>
        <taxon>Cyanophyceae</taxon>
        <taxon>Oscillatoriophycideae</taxon>
        <taxon>Oscillatoriales</taxon>
        <taxon>Microcoleaceae</taxon>
        <taxon>Microcoleus</taxon>
        <taxon>Microcoleus asticus</taxon>
    </lineage>
</organism>
<gene>
    <name evidence="2" type="ORF">E5S67_04493</name>
</gene>